<protein>
    <submittedName>
        <fullName evidence="5">FAD-dependent oxidoreductase</fullName>
    </submittedName>
</protein>
<dbReference type="InterPro" id="IPR017941">
    <property type="entry name" value="Rieske_2Fe-2S"/>
</dbReference>
<evidence type="ECO:0000256" key="3">
    <source>
        <dbReference type="ARBA" id="ARBA00023004"/>
    </source>
</evidence>
<organism evidence="5 6">
    <name type="scientific">Tessaracoccus flavus</name>
    <dbReference type="NCBI Taxonomy" id="1610493"/>
    <lineage>
        <taxon>Bacteria</taxon>
        <taxon>Bacillati</taxon>
        <taxon>Actinomycetota</taxon>
        <taxon>Actinomycetes</taxon>
        <taxon>Propionibacteriales</taxon>
        <taxon>Propionibacteriaceae</taxon>
        <taxon>Tessaracoccus</taxon>
    </lineage>
</organism>
<dbReference type="KEGG" id="tfl:RPIT_11655"/>
<dbReference type="InterPro" id="IPR036922">
    <property type="entry name" value="Rieske_2Fe-2S_sf"/>
</dbReference>
<dbReference type="PANTHER" id="PTHR13847">
    <property type="entry name" value="SARCOSINE DEHYDROGENASE-RELATED"/>
    <property type="match status" value="1"/>
</dbReference>
<dbReference type="PRINTS" id="PR00420">
    <property type="entry name" value="RNGMNOXGNASE"/>
</dbReference>
<dbReference type="GO" id="GO:0051537">
    <property type="term" value="F:2 iron, 2 sulfur cluster binding"/>
    <property type="evidence" value="ECO:0007669"/>
    <property type="project" value="UniProtKB-KW"/>
</dbReference>
<sequence>MRSIWFDLHSDSARPSGARLDGLKAQVVVAGAGLTGLATAVLLARSGQEVILLEDRRVGAVTTGHTTAKLSLLQGSVYSEILKRNSEEVLAAYLEGNREGQAWLTRYMDDRGIAYQRRDAWTFAMTQDGLKDLGAEFDACHAVGLDLQQPAETELPFPVEGALRLPDQVQIDPVAVLESLRTEFVEHGGRLFEGVRVTDATSSSPVEVTTTRGTVTAGRLVLATGSPILDRGGHFAKLVPQRSYVTTYRVPGAIPQGMYLSVDEPTRSLRTVPTPDGELLMVGGNGHITGRADYESLAVEDLVAWTTRYFPGAELTHSWSAQDYQPHDRLPFAGPLPRGGGAIYAATGFNKWGMANAIAAALNLSQQILGGSMEWADTLNNRPVQPRTMMTGIKETAGVAGELVKEWATAELKALPDEPPEEGDGVVGRDGVQPVGMSTVDGETCKVSGVCTHMGGVLRWNDAERSWDCPLHGSRFAADGTRLEGPAVEDLEKLG</sequence>
<evidence type="ECO:0000256" key="4">
    <source>
        <dbReference type="ARBA" id="ARBA00023014"/>
    </source>
</evidence>
<dbReference type="Gene3D" id="3.50.50.60">
    <property type="entry name" value="FAD/NAD(P)-binding domain"/>
    <property type="match status" value="1"/>
</dbReference>
<gene>
    <name evidence="5" type="ORF">RPIT_11655</name>
</gene>
<dbReference type="PANTHER" id="PTHR13847:SF274">
    <property type="entry name" value="RIESKE 2FE-2S IRON-SULFUR PROTEIN YHFW-RELATED"/>
    <property type="match status" value="1"/>
</dbReference>
<dbReference type="PROSITE" id="PS51296">
    <property type="entry name" value="RIESKE"/>
    <property type="match status" value="1"/>
</dbReference>
<proteinExistence type="predicted"/>
<dbReference type="EMBL" id="CP019605">
    <property type="protein sequence ID" value="AQP45371.1"/>
    <property type="molecule type" value="Genomic_DNA"/>
</dbReference>
<evidence type="ECO:0000256" key="1">
    <source>
        <dbReference type="ARBA" id="ARBA00022714"/>
    </source>
</evidence>
<dbReference type="Gene3D" id="2.102.10.10">
    <property type="entry name" value="Rieske [2Fe-2S] iron-sulphur domain"/>
    <property type="match status" value="1"/>
</dbReference>
<keyword evidence="3" id="KW-0408">Iron</keyword>
<evidence type="ECO:0000313" key="6">
    <source>
        <dbReference type="Proteomes" id="UP000188324"/>
    </source>
</evidence>
<dbReference type="InterPro" id="IPR036188">
    <property type="entry name" value="FAD/NAD-bd_sf"/>
</dbReference>
<name>A0A1Q2CGX8_9ACTN</name>
<dbReference type="Gene3D" id="3.30.9.10">
    <property type="entry name" value="D-Amino Acid Oxidase, subunit A, domain 2"/>
    <property type="match status" value="1"/>
</dbReference>
<dbReference type="GO" id="GO:0046872">
    <property type="term" value="F:metal ion binding"/>
    <property type="evidence" value="ECO:0007669"/>
    <property type="project" value="UniProtKB-KW"/>
</dbReference>
<keyword evidence="1" id="KW-0001">2Fe-2S</keyword>
<dbReference type="Pfam" id="PF01266">
    <property type="entry name" value="DAO"/>
    <property type="match status" value="1"/>
</dbReference>
<evidence type="ECO:0000256" key="2">
    <source>
        <dbReference type="ARBA" id="ARBA00022723"/>
    </source>
</evidence>
<dbReference type="SUPFAM" id="SSF51905">
    <property type="entry name" value="FAD/NAD(P)-binding domain"/>
    <property type="match status" value="1"/>
</dbReference>
<dbReference type="Proteomes" id="UP000188324">
    <property type="component" value="Chromosome"/>
</dbReference>
<accession>A0A1Q2CGX8</accession>
<keyword evidence="6" id="KW-1185">Reference proteome</keyword>
<dbReference type="InterPro" id="IPR006076">
    <property type="entry name" value="FAD-dep_OxRdtase"/>
</dbReference>
<evidence type="ECO:0000313" key="5">
    <source>
        <dbReference type="EMBL" id="AQP45371.1"/>
    </source>
</evidence>
<dbReference type="OrthoDB" id="9767869at2"/>
<reference evidence="5 6" key="1">
    <citation type="journal article" date="2016" name="Int. J. Syst. Evol. Microbiol.">
        <title>Tessaracoccus flavus sp. nov., isolated from the drainage system of a lindane-producing factory.</title>
        <authorList>
            <person name="Kumari R."/>
            <person name="Singh P."/>
            <person name="Schumann P."/>
            <person name="Lal R."/>
        </authorList>
    </citation>
    <scope>NUCLEOTIDE SEQUENCE [LARGE SCALE GENOMIC DNA]</scope>
    <source>
        <strain evidence="5 6">RP1T</strain>
    </source>
</reference>
<dbReference type="Pfam" id="PF00355">
    <property type="entry name" value="Rieske"/>
    <property type="match status" value="1"/>
</dbReference>
<dbReference type="AlphaFoldDB" id="A0A1Q2CGX8"/>
<dbReference type="SUPFAM" id="SSF50022">
    <property type="entry name" value="ISP domain"/>
    <property type="match status" value="1"/>
</dbReference>
<dbReference type="GO" id="GO:0016705">
    <property type="term" value="F:oxidoreductase activity, acting on paired donors, with incorporation or reduction of molecular oxygen"/>
    <property type="evidence" value="ECO:0007669"/>
    <property type="project" value="UniProtKB-ARBA"/>
</dbReference>
<dbReference type="GO" id="GO:0004497">
    <property type="term" value="F:monooxygenase activity"/>
    <property type="evidence" value="ECO:0007669"/>
    <property type="project" value="UniProtKB-ARBA"/>
</dbReference>
<keyword evidence="2" id="KW-0479">Metal-binding</keyword>
<dbReference type="STRING" id="1610493.RPIT_11655"/>
<dbReference type="GO" id="GO:0005737">
    <property type="term" value="C:cytoplasm"/>
    <property type="evidence" value="ECO:0007669"/>
    <property type="project" value="TreeGrafter"/>
</dbReference>
<dbReference type="RefSeq" id="WP_077343400.1">
    <property type="nucleotide sequence ID" value="NZ_CP019605.1"/>
</dbReference>
<keyword evidence="4" id="KW-0411">Iron-sulfur</keyword>